<keyword evidence="3" id="KW-0732">Signal</keyword>
<comment type="caution">
    <text evidence="4">The sequence shown here is derived from an EMBL/GenBank/DDBJ whole genome shotgun (WGS) entry which is preliminary data.</text>
</comment>
<dbReference type="EMBL" id="JAGSOG010000145">
    <property type="protein sequence ID" value="MBR7836486.1"/>
    <property type="molecule type" value="Genomic_DNA"/>
</dbReference>
<evidence type="ECO:0000313" key="4">
    <source>
        <dbReference type="EMBL" id="MBR7836486.1"/>
    </source>
</evidence>
<keyword evidence="2" id="KW-0472">Membrane</keyword>
<evidence type="ECO:0000256" key="1">
    <source>
        <dbReference type="SAM" id="MobiDB-lite"/>
    </source>
</evidence>
<proteinExistence type="predicted"/>
<dbReference type="SUPFAM" id="SSF53850">
    <property type="entry name" value="Periplasmic binding protein-like II"/>
    <property type="match status" value="1"/>
</dbReference>
<feature type="transmembrane region" description="Helical" evidence="2">
    <location>
        <begin position="810"/>
        <end position="832"/>
    </location>
</feature>
<feature type="region of interest" description="Disordered" evidence="1">
    <location>
        <begin position="839"/>
        <end position="879"/>
    </location>
</feature>
<name>A0A941IV59_9ACTN</name>
<dbReference type="RefSeq" id="WP_212530965.1">
    <property type="nucleotide sequence ID" value="NZ_JAGSOG010000145.1"/>
</dbReference>
<dbReference type="Gene3D" id="3.40.190.10">
    <property type="entry name" value="Periplasmic binding protein-like II"/>
    <property type="match status" value="2"/>
</dbReference>
<feature type="region of interest" description="Disordered" evidence="1">
    <location>
        <begin position="733"/>
        <end position="772"/>
    </location>
</feature>
<reference evidence="4" key="1">
    <citation type="submission" date="2021-04" db="EMBL/GenBank/DDBJ databases">
        <title>Genome based classification of Actinospica acidithermotolerans sp. nov., an actinobacterium isolated from an Indonesian hot spring.</title>
        <authorList>
            <person name="Kusuma A.B."/>
            <person name="Putra K.E."/>
            <person name="Nafisah S."/>
            <person name="Loh J."/>
            <person name="Nouioui I."/>
            <person name="Goodfellow M."/>
        </authorList>
    </citation>
    <scope>NUCLEOTIDE SEQUENCE</scope>
    <source>
        <strain evidence="4">CSCA 57</strain>
    </source>
</reference>
<accession>A0A941IV59</accession>
<feature type="compositionally biased region" description="Low complexity" evidence="1">
    <location>
        <begin position="763"/>
        <end position="772"/>
    </location>
</feature>
<keyword evidence="2" id="KW-0812">Transmembrane</keyword>
<feature type="compositionally biased region" description="Gly residues" evidence="1">
    <location>
        <begin position="744"/>
        <end position="762"/>
    </location>
</feature>
<organism evidence="4 5">
    <name type="scientific">Actinospica durhamensis</name>
    <dbReference type="NCBI Taxonomy" id="1508375"/>
    <lineage>
        <taxon>Bacteria</taxon>
        <taxon>Bacillati</taxon>
        <taxon>Actinomycetota</taxon>
        <taxon>Actinomycetes</taxon>
        <taxon>Catenulisporales</taxon>
        <taxon>Actinospicaceae</taxon>
        <taxon>Actinospica</taxon>
    </lineage>
</organism>
<dbReference type="AlphaFoldDB" id="A0A941IV59"/>
<evidence type="ECO:0000313" key="5">
    <source>
        <dbReference type="Proteomes" id="UP000675781"/>
    </source>
</evidence>
<feature type="chain" id="PRO_5037438307" evidence="3">
    <location>
        <begin position="20"/>
        <end position="879"/>
    </location>
</feature>
<feature type="compositionally biased region" description="Low complexity" evidence="1">
    <location>
        <begin position="848"/>
        <end position="861"/>
    </location>
</feature>
<sequence length="879" mass="90429">MLTAAAAVVGSGLAPAASAATPSPAVSAAALPAPGLSSTDHTSCAPSGEGGTTCTNTYGGDTAWDWSANGGSGGMTGETPTVTVDQTVNLTNQIVHVSWNNFTPSMNGNFEGGYQQGSEFYPVAVFQCAGTNPVASFPNMNCNNLMVGTPTSGAAATGVESYTLSGTSTNPTDCLGVQPADTVCGTGYTDIQVQTKVQNSTLGCDQTHACSIVVLPVWGGDYSTPDCEDHSSDYQDASWAEDVFEPWQRVCAWNDAMVVPITFAPVPATYCPASAYSFTAAGSAMLEKAMGQWQPSWCQSGTGTDQVDFDYNSGVSEYQARQQFLSASQSVTGSVDAALVTDPASSALTAGSSRKFTYAPIATSSISIAYYIDDNTTQEPVTDIKLDARLLAKLLTQSYSLQFGTCPAGQVKESATCDPAVSGNPRTIFEDPEFYQLNPEYTEDDFKFTGNDAADGQFLPIVVAGESDMTWELTRWIASDPDALAFLEGKPDQWGMHVNTDYEKFAYPLSSFVEQDPGWTDSKGMNEPYYKTMQESWNPVTGVDNVAADLAGWQSSDFQFYGLCQNGATVSEPPCANGIQPNNPREPVENFPDRALFAVMDSGTAAAFRFPTAELVNPAGNAEGPTTDAMSAAVSAMKTNPDGVTQYQDYDATSPTAYPLTEVQYAMVPTCGLSSAKAAAIADFLTDVTDSQTYGVSLGQLPPWGGYLALSSAQQRKTLAAAAAVRAQNCKTVNPDTTVSGKKPTGGGGGGSTGPTGGGSGPGTSPSTAAAPSASASAAASSAASASASATPAPVGFGYKAADTSSDVGVILPTALAAGGLLAIGGPLAYAFGTGSLRRPRFSAPWRGADGSAAAGGAPDPEAQPQPPSQGPDGGGLDG</sequence>
<keyword evidence="5" id="KW-1185">Reference proteome</keyword>
<feature type="signal peptide" evidence="3">
    <location>
        <begin position="1"/>
        <end position="19"/>
    </location>
</feature>
<keyword evidence="2" id="KW-1133">Transmembrane helix</keyword>
<protein>
    <submittedName>
        <fullName evidence="4">Uncharacterized protein</fullName>
    </submittedName>
</protein>
<evidence type="ECO:0000256" key="3">
    <source>
        <dbReference type="SAM" id="SignalP"/>
    </source>
</evidence>
<gene>
    <name evidence="4" type="ORF">KDL01_24625</name>
</gene>
<dbReference type="Proteomes" id="UP000675781">
    <property type="component" value="Unassembled WGS sequence"/>
</dbReference>
<evidence type="ECO:0000256" key="2">
    <source>
        <dbReference type="SAM" id="Phobius"/>
    </source>
</evidence>